<proteinExistence type="predicted"/>
<organism evidence="2 3">
    <name type="scientific">Circinella minor</name>
    <dbReference type="NCBI Taxonomy" id="1195481"/>
    <lineage>
        <taxon>Eukaryota</taxon>
        <taxon>Fungi</taxon>
        <taxon>Fungi incertae sedis</taxon>
        <taxon>Mucoromycota</taxon>
        <taxon>Mucoromycotina</taxon>
        <taxon>Mucoromycetes</taxon>
        <taxon>Mucorales</taxon>
        <taxon>Lichtheimiaceae</taxon>
        <taxon>Circinella</taxon>
    </lineage>
</organism>
<dbReference type="AlphaFoldDB" id="A0A8H7RSI3"/>
<evidence type="ECO:0000313" key="3">
    <source>
        <dbReference type="Proteomes" id="UP000646827"/>
    </source>
</evidence>
<dbReference type="Proteomes" id="UP000646827">
    <property type="component" value="Unassembled WGS sequence"/>
</dbReference>
<dbReference type="InterPro" id="IPR004242">
    <property type="entry name" value="Transposase_21"/>
</dbReference>
<feature type="compositionally biased region" description="Polar residues" evidence="1">
    <location>
        <begin position="36"/>
        <end position="58"/>
    </location>
</feature>
<feature type="region of interest" description="Disordered" evidence="1">
    <location>
        <begin position="35"/>
        <end position="138"/>
    </location>
</feature>
<feature type="compositionally biased region" description="Low complexity" evidence="1">
    <location>
        <begin position="98"/>
        <end position="108"/>
    </location>
</feature>
<accession>A0A8H7RSI3</accession>
<comment type="caution">
    <text evidence="2">The sequence shown here is derived from an EMBL/GenBank/DDBJ whole genome shotgun (WGS) entry which is preliminary data.</text>
</comment>
<dbReference type="Pfam" id="PF02992">
    <property type="entry name" value="Transposase_21"/>
    <property type="match status" value="1"/>
</dbReference>
<gene>
    <name evidence="2" type="ORF">INT45_007374</name>
</gene>
<evidence type="ECO:0000313" key="2">
    <source>
        <dbReference type="EMBL" id="KAG2216371.1"/>
    </source>
</evidence>
<dbReference type="EMBL" id="JAEPRB010000414">
    <property type="protein sequence ID" value="KAG2216371.1"/>
    <property type="molecule type" value="Genomic_DNA"/>
</dbReference>
<feature type="compositionally biased region" description="Acidic residues" evidence="1">
    <location>
        <begin position="59"/>
        <end position="77"/>
    </location>
</feature>
<name>A0A8H7RSI3_9FUNG</name>
<protein>
    <submittedName>
        <fullName evidence="2">Uncharacterized protein</fullName>
    </submittedName>
</protein>
<evidence type="ECO:0000256" key="1">
    <source>
        <dbReference type="SAM" id="MobiDB-lite"/>
    </source>
</evidence>
<keyword evidence="3" id="KW-1185">Reference proteome</keyword>
<reference evidence="2 3" key="1">
    <citation type="submission" date="2020-12" db="EMBL/GenBank/DDBJ databases">
        <title>Metabolic potential, ecology and presence of endohyphal bacteria is reflected in genomic diversity of Mucoromycotina.</title>
        <authorList>
            <person name="Muszewska A."/>
            <person name="Okrasinska A."/>
            <person name="Steczkiewicz K."/>
            <person name="Drgas O."/>
            <person name="Orlowska M."/>
            <person name="Perlinska-Lenart U."/>
            <person name="Aleksandrzak-Piekarczyk T."/>
            <person name="Szatraj K."/>
            <person name="Zielenkiewicz U."/>
            <person name="Pilsyk S."/>
            <person name="Malc E."/>
            <person name="Mieczkowski P."/>
            <person name="Kruszewska J.S."/>
            <person name="Biernat P."/>
            <person name="Pawlowska J."/>
        </authorList>
    </citation>
    <scope>NUCLEOTIDE SEQUENCE [LARGE SCALE GENOMIC DNA]</scope>
    <source>
        <strain evidence="2 3">CBS 142.35</strain>
    </source>
</reference>
<sequence length="921" mass="105543">MRKCNDCGEFINDSKWQTHEHQCYLERLRRRRDSMTIETQSTMTTLDTSETSSSVESNLEQEDLETANDWDYEDFDDPMSGVEEQFFEGSPQSNIWRSTTSSSSSDNSNDIDDDSSNDSSNDENNSSSSDYTTDDDDVPVEVEIPAYATTDFTQRKSVEFYTTAKDLGLGRNQIDGVIGWINNFIMDPEFEQTPLLTQFRSKNLLKSTCPVTADSYDICENGCHLYLGDDESTTCPDCNTPRHKETRKGKLIPRATTQMIPLSKQLGSYFQTPELREMLEYRWKRIDGGSTRRDVFDGNYYRSIHENLFVNPLDIAIGLFSDGFNIFKRRSYTVTLVMAVILNLPLEERYKKENLLLLATLPGPQKPKDINNMLQPIYNELTVLQNEGMVVTAPDGQKFHSRVHLILTGGDIIGLGDIIGHSHSSYFGCRLCVIKGVRVVPYQDYEKHPRLEKKRGLKKTTPIAKLKSFTTPYHFVIDELHMLGHNIAHQVWEMLAGKYGKNDILALKNKYRKQLGLALVEANRDVPATFDGSFINLEKQTKYARAVDWIMFMRYAVPTLVIELLDKQQQQAKEEKKKNTQHLQEAKKGLVALSKAYDLILQYEITVDDIADIKRHMFCSIEIWHKFLAAHLPVNAFTINQHYLTHVPELIELYGPLRLFSARPNERLNGLLKARIRSTSKPAASACNAMIDMTLTSQFYRQQYVSMENQQSNNSIPASTTEPESIMIPMDDENENMFLSNIHRTSIERLDVGNYKGLKEQIIAFYARHDVNCTELEDVIHVGSELTVRGHIFSTKTRQGSKDNKKFVKLTLPFDVRAKRGRQSTKRLEWGDTFGQICLLFSHIQNGRQRILVFTRLELDTASTPSTNIPAGSHSRQRFYVTDASYLDCGAMELQSLLNGNKYYYIYPTMFKHKYLDSSKI</sequence>
<dbReference type="OrthoDB" id="2289822at2759"/>
<feature type="compositionally biased region" description="Low complexity" evidence="1">
    <location>
        <begin position="117"/>
        <end position="131"/>
    </location>
</feature>